<comment type="caution">
    <text evidence="2">The sequence shown here is derived from an EMBL/GenBank/DDBJ whole genome shotgun (WGS) entry which is preliminary data.</text>
</comment>
<evidence type="ECO:0000313" key="2">
    <source>
        <dbReference type="EMBL" id="GIN56056.1"/>
    </source>
</evidence>
<dbReference type="InterPro" id="IPR006059">
    <property type="entry name" value="SBP"/>
</dbReference>
<name>A0ABQ4KF95_9BACI</name>
<organism evidence="2 3">
    <name type="scientific">Lederbergia ruris</name>
    <dbReference type="NCBI Taxonomy" id="217495"/>
    <lineage>
        <taxon>Bacteria</taxon>
        <taxon>Bacillati</taxon>
        <taxon>Bacillota</taxon>
        <taxon>Bacilli</taxon>
        <taxon>Bacillales</taxon>
        <taxon>Bacillaceae</taxon>
        <taxon>Lederbergia</taxon>
    </lineage>
</organism>
<feature type="chain" id="PRO_5045906855" evidence="1">
    <location>
        <begin position="26"/>
        <end position="977"/>
    </location>
</feature>
<reference evidence="2 3" key="1">
    <citation type="submission" date="2021-03" db="EMBL/GenBank/DDBJ databases">
        <title>Antimicrobial resistance genes in bacteria isolated from Japanese honey, and their potential for conferring macrolide and lincosamide resistance in the American foulbrood pathogen Paenibacillus larvae.</title>
        <authorList>
            <person name="Okamoto M."/>
            <person name="Kumagai M."/>
            <person name="Kanamori H."/>
            <person name="Takamatsu D."/>
        </authorList>
    </citation>
    <scope>NUCLEOTIDE SEQUENCE [LARGE SCALE GENOMIC DNA]</scope>
    <source>
        <strain evidence="2 3">J8TS2</strain>
    </source>
</reference>
<gene>
    <name evidence="2" type="ORF">J8TS2_03750</name>
</gene>
<evidence type="ECO:0000313" key="3">
    <source>
        <dbReference type="Proteomes" id="UP000679950"/>
    </source>
</evidence>
<protein>
    <submittedName>
        <fullName evidence="2">ABC transporter substrate-binding protein</fullName>
    </submittedName>
</protein>
<dbReference type="InterPro" id="IPR050490">
    <property type="entry name" value="Bact_solute-bd_prot1"/>
</dbReference>
<evidence type="ECO:0000256" key="1">
    <source>
        <dbReference type="SAM" id="SignalP"/>
    </source>
</evidence>
<keyword evidence="1" id="KW-0732">Signal</keyword>
<dbReference type="RefSeq" id="WP_212965172.1">
    <property type="nucleotide sequence ID" value="NZ_BORB01000002.1"/>
</dbReference>
<dbReference type="Pfam" id="PF01547">
    <property type="entry name" value="SBP_bac_1"/>
    <property type="match status" value="1"/>
</dbReference>
<dbReference type="Gene3D" id="3.40.190.10">
    <property type="entry name" value="Periplasmic binding protein-like II"/>
    <property type="match status" value="1"/>
</dbReference>
<dbReference type="Gene3D" id="2.60.120.260">
    <property type="entry name" value="Galactose-binding domain-like"/>
    <property type="match status" value="2"/>
</dbReference>
<feature type="signal peptide" evidence="1">
    <location>
        <begin position="1"/>
        <end position="25"/>
    </location>
</feature>
<sequence length="977" mass="111645">MLLLKNRRFQLLFITFLLTFSQSFALVGYAKEDDKKNEDSSSNVKNAAAIVGAVSELEAKYSTYLEENEANPYTGKEINFKNVSELVKDHSSLDKYEGEKVIKIDQGEEVTITLQAPATSLYQIGFDYAITGKNILPTQIELKVNGEFPFYELRNLVFESKWKNPEEIKKDKYGNDIIPQPVKVDEWQKKYLNDTSYRNSYPFLIELKKGTNQLTFKSTEGNLLIRSIDLSPQLKLENYEKYPVSGDGFVLIEAEDMTYKNDSSIRANALFDADLTPYHSDRRVLNYLDGDAFKSPGHKVTYTFEVEESGFYYLGMHYRQNVKADFPVFLNFLIDGEIPFQELKNYPIDYTTNFTNTTLLDSKSGEELPVYLEAGQHTLSLAISIDPIKDTIEEIEQMLGEIQALSLELTNLVGPNVDRNRDIDVEMFIPGVTDLLISWADQLNRMYEDIKIYNPEVAEIGAFSSLTISEKQLRSMAKDVDKLIVRKNELSTGTNSITAYLGNLLQEINNNGLSIDKLYFYQDKKDIPKSKNFLSKQYLKVERLFKSFGDQDYSVKSVDKNHLQVWVNRPRQYVEIMQQLIDEQFTPETGIKVDLSLMPDQNKLILANAAGDAPDVALGVNYALPFEVAIRGALVDLSEFADFEEVSARFPKGLHIPATVQGGVYALPDTMNFWVLFYRKDILNTLDLKVPDTLDQVRTYLPELQRKGMNFFYPTAGMPGMKTFAGTMPIIYQNGGEFYGESIGRTQLNENASIEGMRQLTDLFTIYNTPYEVPSFYQQFRDGSIPIGISDYFMYNLILNAAPEIANSWDIALMPGIENEAGEIERWSAGGAESNIIFQDTNKKDESWEFLKWWSSTEIQVSFGNILQTTYGEEYIWNTANVEAFNGLPWKTSHKDVILAQTDWLTEVPRVPGSYMLERELSNAYNSVVLDGENLRTAIDLASKRINRETFRKLEEFGFMKNEEIIELYENPESNFK</sequence>
<proteinExistence type="predicted"/>
<dbReference type="PANTHER" id="PTHR43649:SF27">
    <property type="entry name" value="EXTRACELLULAR SOLUTE-BINDING PROTEIN FAMILY 1"/>
    <property type="match status" value="1"/>
</dbReference>
<dbReference type="Proteomes" id="UP000679950">
    <property type="component" value="Unassembled WGS sequence"/>
</dbReference>
<dbReference type="SUPFAM" id="SSF53850">
    <property type="entry name" value="Periplasmic binding protein-like II"/>
    <property type="match status" value="1"/>
</dbReference>
<accession>A0ABQ4KF95</accession>
<dbReference type="PANTHER" id="PTHR43649">
    <property type="entry name" value="ARABINOSE-BINDING PROTEIN-RELATED"/>
    <property type="match status" value="1"/>
</dbReference>
<dbReference type="EMBL" id="BORB01000002">
    <property type="protein sequence ID" value="GIN56056.1"/>
    <property type="molecule type" value="Genomic_DNA"/>
</dbReference>
<keyword evidence="3" id="KW-1185">Reference proteome</keyword>